<sequence length="260" mass="27399">MRGAYPLLLHQNGWGAGGCRDPTALLRSVGVDISRPAQQAHLARHDNEYPLSTFSFTHEYPQPAATHGTRAARKASPSPRLSRAGSAIRRDAHVHAHAGSVRSPAGGATPRGSPRTNSPRTAYGGRRQDGEARGSGMEVELQEEERGFPAGQEAAGRCHGASGGSPGLTLHPLVVGAAPSELSLCCSTPEALRDDERVRQEPEPGLLGCCDAKVSCCPCCPCLAPYCPVGHMNTVCMALICSGIIIFIVLSPLLHYLIPT</sequence>
<feature type="region of interest" description="Disordered" evidence="1">
    <location>
        <begin position="59"/>
        <end position="156"/>
    </location>
</feature>
<keyword evidence="2" id="KW-0812">Transmembrane</keyword>
<gene>
    <name evidence="3" type="ORF">E2C01_081533</name>
</gene>
<dbReference type="AlphaFoldDB" id="A0A5B7IZ38"/>
<dbReference type="Proteomes" id="UP000324222">
    <property type="component" value="Unassembled WGS sequence"/>
</dbReference>
<dbReference type="PROSITE" id="PS51257">
    <property type="entry name" value="PROKAR_LIPOPROTEIN"/>
    <property type="match status" value="1"/>
</dbReference>
<protein>
    <submittedName>
        <fullName evidence="3">Uncharacterized protein</fullName>
    </submittedName>
</protein>
<proteinExistence type="predicted"/>
<reference evidence="3 4" key="1">
    <citation type="submission" date="2019-05" db="EMBL/GenBank/DDBJ databases">
        <title>Another draft genome of Portunus trituberculatus and its Hox gene families provides insights of decapod evolution.</title>
        <authorList>
            <person name="Jeong J.-H."/>
            <person name="Song I."/>
            <person name="Kim S."/>
            <person name="Choi T."/>
            <person name="Kim D."/>
            <person name="Ryu S."/>
            <person name="Kim W."/>
        </authorList>
    </citation>
    <scope>NUCLEOTIDE SEQUENCE [LARGE SCALE GENOMIC DNA]</scope>
    <source>
        <tissue evidence="3">Muscle</tissue>
    </source>
</reference>
<feature type="transmembrane region" description="Helical" evidence="2">
    <location>
        <begin position="237"/>
        <end position="258"/>
    </location>
</feature>
<keyword evidence="2" id="KW-1133">Transmembrane helix</keyword>
<keyword evidence="2" id="KW-0472">Membrane</keyword>
<organism evidence="3 4">
    <name type="scientific">Portunus trituberculatus</name>
    <name type="common">Swimming crab</name>
    <name type="synonym">Neptunus trituberculatus</name>
    <dbReference type="NCBI Taxonomy" id="210409"/>
    <lineage>
        <taxon>Eukaryota</taxon>
        <taxon>Metazoa</taxon>
        <taxon>Ecdysozoa</taxon>
        <taxon>Arthropoda</taxon>
        <taxon>Crustacea</taxon>
        <taxon>Multicrustacea</taxon>
        <taxon>Malacostraca</taxon>
        <taxon>Eumalacostraca</taxon>
        <taxon>Eucarida</taxon>
        <taxon>Decapoda</taxon>
        <taxon>Pleocyemata</taxon>
        <taxon>Brachyura</taxon>
        <taxon>Eubrachyura</taxon>
        <taxon>Portunoidea</taxon>
        <taxon>Portunidae</taxon>
        <taxon>Portuninae</taxon>
        <taxon>Portunus</taxon>
    </lineage>
</organism>
<comment type="caution">
    <text evidence="3">The sequence shown here is derived from an EMBL/GenBank/DDBJ whole genome shotgun (WGS) entry which is preliminary data.</text>
</comment>
<evidence type="ECO:0000256" key="1">
    <source>
        <dbReference type="SAM" id="MobiDB-lite"/>
    </source>
</evidence>
<accession>A0A5B7IZ38</accession>
<keyword evidence="4" id="KW-1185">Reference proteome</keyword>
<evidence type="ECO:0000256" key="2">
    <source>
        <dbReference type="SAM" id="Phobius"/>
    </source>
</evidence>
<evidence type="ECO:0000313" key="4">
    <source>
        <dbReference type="Proteomes" id="UP000324222"/>
    </source>
</evidence>
<evidence type="ECO:0000313" key="3">
    <source>
        <dbReference type="EMBL" id="MPC86697.1"/>
    </source>
</evidence>
<name>A0A5B7IZ38_PORTR</name>
<dbReference type="EMBL" id="VSRR010072235">
    <property type="protein sequence ID" value="MPC86697.1"/>
    <property type="molecule type" value="Genomic_DNA"/>
</dbReference>